<accession>A0A2P7YXN2</accession>
<dbReference type="OrthoDB" id="1872003at2759"/>
<dbReference type="PANTHER" id="PTHR38418">
    <property type="entry name" value="SUGAR ISOMERASE, KPSF/GUTQ (AFU_ORTHOLOGUE AFUA_6G08860)"/>
    <property type="match status" value="1"/>
</dbReference>
<dbReference type="RefSeq" id="XP_024715417.1">
    <property type="nucleotide sequence ID" value="XM_024855818.1"/>
</dbReference>
<dbReference type="GO" id="GO:0097367">
    <property type="term" value="F:carbohydrate derivative binding"/>
    <property type="evidence" value="ECO:0007669"/>
    <property type="project" value="InterPro"/>
</dbReference>
<evidence type="ECO:0000259" key="1">
    <source>
        <dbReference type="PROSITE" id="PS51464"/>
    </source>
</evidence>
<dbReference type="Proteomes" id="UP000241107">
    <property type="component" value="Unassembled WGS sequence"/>
</dbReference>
<dbReference type="InterPro" id="IPR046348">
    <property type="entry name" value="SIS_dom_sf"/>
</dbReference>
<feature type="domain" description="SIS" evidence="1">
    <location>
        <begin position="50"/>
        <end position="205"/>
    </location>
</feature>
<evidence type="ECO:0000313" key="3">
    <source>
        <dbReference type="Proteomes" id="UP000241107"/>
    </source>
</evidence>
<sequence>MSEYQRMSSDAILSVRRTLLNESKAVSGLMKQFDEDEFSQVNLANTLKIFYETHLRGGKIVCCGIGKSYKIATKTVATLKSLTIDADVLHPSEALHGDLGLLRDRDCLVFFTASGNTPELLQLLPHLSPFLPIVLLTCNKTSKLSEHPQVRALLFAELPPHLKEDIIHGLPAPTVSTTLSLVLADAALLALSEMIEKDEAKRRKLFSMKHPGGSIGSDLSYLNDNFAKLGNFNSVSSSTATHTESYSSLLSLNQVQKSFGAGSSVEGRSEATSLDSSDSEELLEYKSRIDKELSQAIKSAPSDLVLSVKQDEIASWTEMDLLKNVTINEFITFLAQDQSATFGLTSKSIRAFYKSASGNGWAGMEQLLPIFKMIDL</sequence>
<name>A0A2P7YXN2_9ASCO</name>
<dbReference type="GeneID" id="36563761"/>
<protein>
    <recommendedName>
        <fullName evidence="1">SIS domain-containing protein</fullName>
    </recommendedName>
</protein>
<dbReference type="SUPFAM" id="SSF53697">
    <property type="entry name" value="SIS domain"/>
    <property type="match status" value="1"/>
</dbReference>
<organism evidence="2 3">
    <name type="scientific">Candidozyma pseudohaemuli</name>
    <dbReference type="NCBI Taxonomy" id="418784"/>
    <lineage>
        <taxon>Eukaryota</taxon>
        <taxon>Fungi</taxon>
        <taxon>Dikarya</taxon>
        <taxon>Ascomycota</taxon>
        <taxon>Saccharomycotina</taxon>
        <taxon>Pichiomycetes</taxon>
        <taxon>Metschnikowiaceae</taxon>
        <taxon>Candidozyma</taxon>
    </lineage>
</organism>
<keyword evidence="3" id="KW-1185">Reference proteome</keyword>
<reference evidence="2 3" key="1">
    <citation type="submission" date="2018-03" db="EMBL/GenBank/DDBJ databases">
        <title>Candida pseudohaemulonii genome assembly and annotation.</title>
        <authorList>
            <person name="Munoz J.F."/>
            <person name="Gade L.G."/>
            <person name="Chow N.A."/>
            <person name="Litvintseva A.P."/>
            <person name="Loparev V.N."/>
            <person name="Cuomo C.A."/>
        </authorList>
    </citation>
    <scope>NUCLEOTIDE SEQUENCE [LARGE SCALE GENOMIC DNA]</scope>
    <source>
        <strain evidence="2 3">B12108</strain>
    </source>
</reference>
<dbReference type="InterPro" id="IPR001347">
    <property type="entry name" value="SIS_dom"/>
</dbReference>
<proteinExistence type="predicted"/>
<dbReference type="AlphaFoldDB" id="A0A2P7YXN2"/>
<dbReference type="Gene3D" id="3.40.50.10490">
    <property type="entry name" value="Glucose-6-phosphate isomerase like protein, domain 1"/>
    <property type="match status" value="1"/>
</dbReference>
<dbReference type="STRING" id="418784.A0A2P7YXN2"/>
<dbReference type="PROSITE" id="PS51464">
    <property type="entry name" value="SIS"/>
    <property type="match status" value="1"/>
</dbReference>
<evidence type="ECO:0000313" key="2">
    <source>
        <dbReference type="EMBL" id="PSK40718.1"/>
    </source>
</evidence>
<dbReference type="PANTHER" id="PTHR38418:SF2">
    <property type="entry name" value="SUGAR ISOMERASE, KPSF_GUTQ (AFU_ORTHOLOGUE AFUA_6G08860)"/>
    <property type="match status" value="1"/>
</dbReference>
<dbReference type="Pfam" id="PF01380">
    <property type="entry name" value="SIS"/>
    <property type="match status" value="1"/>
</dbReference>
<dbReference type="GO" id="GO:1901135">
    <property type="term" value="P:carbohydrate derivative metabolic process"/>
    <property type="evidence" value="ECO:0007669"/>
    <property type="project" value="InterPro"/>
</dbReference>
<dbReference type="VEuPathDB" id="FungiDB:C7M61_000368"/>
<dbReference type="EMBL" id="PYFQ01000001">
    <property type="protein sequence ID" value="PSK40718.1"/>
    <property type="molecule type" value="Genomic_DNA"/>
</dbReference>
<gene>
    <name evidence="2" type="ORF">C7M61_000368</name>
</gene>
<comment type="caution">
    <text evidence="2">The sequence shown here is derived from an EMBL/GenBank/DDBJ whole genome shotgun (WGS) entry which is preliminary data.</text>
</comment>